<protein>
    <recommendedName>
        <fullName evidence="7">Galactosyl transferase GMA12/MNN10 family protein</fullName>
    </recommendedName>
</protein>
<keyword evidence="6" id="KW-1185">Reference proteome</keyword>
<dbReference type="PANTHER" id="PTHR31306:SF8">
    <property type="entry name" value="GLYCOSYLTRANSFERASE FAMILY 34 PROTEIN"/>
    <property type="match status" value="1"/>
</dbReference>
<sequence length="292" mass="33772">MPVLRLTLAVLGILCLLNLFSNYPGVDKSRGYNPDERRIGKVTMIYGDNKSIYERALSTHREHSRRMGYPLSVLRRPILDGTWNKNAILLSLLLQELEKPLDQRLEWLFWFDSDTVLMNPNMPLETFLPPSGTLDVHMLLTYDWNGMNNGAFLLRVHPWSVELLSAAIAYPITSREHQPDGLTSDQTVLGYLLDENKYFSRSVEYCPMRWFNAYMSLPNGEINADSPEYRQVHPGDLLVHFPGTSRESLSRTMEPYLEIAEAHRSEWELRLEHTGYAKETRAFWNSVRPPKA</sequence>
<dbReference type="KEGG" id="trg:TRUGW13939_01322"/>
<evidence type="ECO:0000256" key="1">
    <source>
        <dbReference type="ARBA" id="ARBA00005664"/>
    </source>
</evidence>
<comment type="similarity">
    <text evidence="1">Belongs to the glycosyltransferase 34 family.</text>
</comment>
<dbReference type="GO" id="GO:0016757">
    <property type="term" value="F:glycosyltransferase activity"/>
    <property type="evidence" value="ECO:0007669"/>
    <property type="project" value="UniProtKB-KW"/>
</dbReference>
<dbReference type="GO" id="GO:0000139">
    <property type="term" value="C:Golgi membrane"/>
    <property type="evidence" value="ECO:0007669"/>
    <property type="project" value="TreeGrafter"/>
</dbReference>
<reference evidence="6" key="1">
    <citation type="submission" date="2020-06" db="EMBL/GenBank/DDBJ databases">
        <title>A chromosome-scale genome assembly of Talaromyces rugulosus W13939.</title>
        <authorList>
            <person name="Wang B."/>
            <person name="Guo L."/>
            <person name="Ye K."/>
            <person name="Wang L."/>
        </authorList>
    </citation>
    <scope>NUCLEOTIDE SEQUENCE [LARGE SCALE GENOMIC DNA]</scope>
    <source>
        <strain evidence="6">W13939</strain>
    </source>
</reference>
<name>A0A7H8QJX4_TALRU</name>
<dbReference type="GeneID" id="55988834"/>
<dbReference type="EMBL" id="CP055898">
    <property type="protein sequence ID" value="QKX54237.1"/>
    <property type="molecule type" value="Genomic_DNA"/>
</dbReference>
<dbReference type="AlphaFoldDB" id="A0A7H8QJX4"/>
<dbReference type="InterPro" id="IPR029044">
    <property type="entry name" value="Nucleotide-diphossugar_trans"/>
</dbReference>
<organism evidence="5 6">
    <name type="scientific">Talaromyces rugulosus</name>
    <name type="common">Penicillium rugulosum</name>
    <dbReference type="NCBI Taxonomy" id="121627"/>
    <lineage>
        <taxon>Eukaryota</taxon>
        <taxon>Fungi</taxon>
        <taxon>Dikarya</taxon>
        <taxon>Ascomycota</taxon>
        <taxon>Pezizomycotina</taxon>
        <taxon>Eurotiomycetes</taxon>
        <taxon>Eurotiomycetidae</taxon>
        <taxon>Eurotiales</taxon>
        <taxon>Trichocomaceae</taxon>
        <taxon>Talaromyces</taxon>
        <taxon>Talaromyces sect. Islandici</taxon>
    </lineage>
</organism>
<keyword evidence="4" id="KW-0732">Signal</keyword>
<dbReference type="GO" id="GO:0006487">
    <property type="term" value="P:protein N-linked glycosylation"/>
    <property type="evidence" value="ECO:0007669"/>
    <property type="project" value="TreeGrafter"/>
</dbReference>
<accession>A0A7H8QJX4</accession>
<gene>
    <name evidence="5" type="ORF">TRUGW13939_01322</name>
</gene>
<dbReference type="InterPro" id="IPR008630">
    <property type="entry name" value="Glyco_trans_34"/>
</dbReference>
<dbReference type="RefSeq" id="XP_035340416.1">
    <property type="nucleotide sequence ID" value="XM_035484523.1"/>
</dbReference>
<evidence type="ECO:0000313" key="6">
    <source>
        <dbReference type="Proteomes" id="UP000509510"/>
    </source>
</evidence>
<dbReference type="Pfam" id="PF05637">
    <property type="entry name" value="Glyco_transf_34"/>
    <property type="match status" value="1"/>
</dbReference>
<dbReference type="OrthoDB" id="407658at2759"/>
<feature type="chain" id="PRO_5028954224" description="Galactosyl transferase GMA12/MNN10 family protein" evidence="4">
    <location>
        <begin position="29"/>
        <end position="292"/>
    </location>
</feature>
<keyword evidence="2" id="KW-0328">Glycosyltransferase</keyword>
<evidence type="ECO:0000256" key="2">
    <source>
        <dbReference type="ARBA" id="ARBA00022676"/>
    </source>
</evidence>
<proteinExistence type="inferred from homology"/>
<evidence type="ECO:0008006" key="7">
    <source>
        <dbReference type="Google" id="ProtNLM"/>
    </source>
</evidence>
<dbReference type="PANTHER" id="PTHR31306">
    <property type="entry name" value="ALPHA-1,6-MANNOSYLTRANSFERASE MNN11-RELATED"/>
    <property type="match status" value="1"/>
</dbReference>
<evidence type="ECO:0000313" key="5">
    <source>
        <dbReference type="EMBL" id="QKX54237.1"/>
    </source>
</evidence>
<evidence type="ECO:0000256" key="4">
    <source>
        <dbReference type="SAM" id="SignalP"/>
    </source>
</evidence>
<feature type="signal peptide" evidence="4">
    <location>
        <begin position="1"/>
        <end position="28"/>
    </location>
</feature>
<dbReference type="Proteomes" id="UP000509510">
    <property type="component" value="Chromosome I"/>
</dbReference>
<keyword evidence="3" id="KW-0808">Transferase</keyword>
<dbReference type="Gene3D" id="3.90.550.10">
    <property type="entry name" value="Spore Coat Polysaccharide Biosynthesis Protein SpsA, Chain A"/>
    <property type="match status" value="1"/>
</dbReference>
<evidence type="ECO:0000256" key="3">
    <source>
        <dbReference type="ARBA" id="ARBA00022679"/>
    </source>
</evidence>